<evidence type="ECO:0000313" key="2">
    <source>
        <dbReference type="Proteomes" id="UP000270036"/>
    </source>
</evidence>
<organism evidence="1 2">
    <name type="scientific">Kaistella antarctica</name>
    <dbReference type="NCBI Taxonomy" id="266748"/>
    <lineage>
        <taxon>Bacteria</taxon>
        <taxon>Pseudomonadati</taxon>
        <taxon>Bacteroidota</taxon>
        <taxon>Flavobacteriia</taxon>
        <taxon>Flavobacteriales</taxon>
        <taxon>Weeksellaceae</taxon>
        <taxon>Chryseobacterium group</taxon>
        <taxon>Kaistella</taxon>
    </lineage>
</organism>
<dbReference type="RefSeq" id="WP_074726698.1">
    <property type="nucleotide sequence ID" value="NZ_FOIX01000001.1"/>
</dbReference>
<accession>A0A3S4UU09</accession>
<sequence>MKYTVLLLLLSTFCSSQKISFIYDVSYKVRSQESTKPISEKMVLDIENSNSIFRQSIDKKTDSLAQINKNGLLNMGVENQFYVKKNVSDNYVIKLITYLKNDYTLPITEILNWKILSDQKLIGKYKCQNAEVNYGGRKWTAWFSTELRFSDGPYIFHGLPGLIISIEDEKKDYSFNLEEIKKLGELFDVRSKTKNIDWEQYEKLAKSYYNDPMDLNSSLGKYFSLTDTNGGKMDLNQFIKTRQIDIKANDNPIELNHKISY</sequence>
<dbReference type="Proteomes" id="UP000270036">
    <property type="component" value="Chromosome"/>
</dbReference>
<dbReference type="AlphaFoldDB" id="A0A3S4UU09"/>
<gene>
    <name evidence="1" type="ORF">NCTC13489_02013</name>
</gene>
<evidence type="ECO:0000313" key="1">
    <source>
        <dbReference type="EMBL" id="VEI00233.1"/>
    </source>
</evidence>
<protein>
    <submittedName>
        <fullName evidence="1">GLPGLI family protein</fullName>
    </submittedName>
</protein>
<dbReference type="InterPro" id="IPR005901">
    <property type="entry name" value="GLPGLI"/>
</dbReference>
<reference evidence="1 2" key="1">
    <citation type="submission" date="2018-12" db="EMBL/GenBank/DDBJ databases">
        <authorList>
            <consortium name="Pathogen Informatics"/>
        </authorList>
    </citation>
    <scope>NUCLEOTIDE SEQUENCE [LARGE SCALE GENOMIC DNA]</scope>
    <source>
        <strain evidence="1 2">NCTC13489</strain>
    </source>
</reference>
<name>A0A3S4UU09_9FLAO</name>
<dbReference type="EMBL" id="LR134441">
    <property type="protein sequence ID" value="VEI00233.1"/>
    <property type="molecule type" value="Genomic_DNA"/>
</dbReference>
<dbReference type="KEGG" id="cant:NCTC13489_02013"/>
<dbReference type="NCBIfam" id="TIGR01200">
    <property type="entry name" value="GLPGLI"/>
    <property type="match status" value="1"/>
</dbReference>
<proteinExistence type="predicted"/>